<keyword evidence="2" id="KW-1185">Reference proteome</keyword>
<dbReference type="PATRIC" id="fig|1379910.4.peg.3884"/>
<evidence type="ECO:0000313" key="1">
    <source>
        <dbReference type="EMBL" id="AKQ47809.1"/>
    </source>
</evidence>
<dbReference type="Proteomes" id="UP000036458">
    <property type="component" value="Chromosome"/>
</dbReference>
<gene>
    <name evidence="1" type="ORF">TH63_17820</name>
</gene>
<dbReference type="STRING" id="1379910.TH63_17820"/>
<protein>
    <recommendedName>
        <fullName evidence="3">SusD/RagB family nutrient-binding outer membrane lipoprotein</fullName>
    </recommendedName>
</protein>
<dbReference type="KEGG" id="ruf:TH63_17820"/>
<dbReference type="Pfam" id="PF12771">
    <property type="entry name" value="SusD-like_2"/>
    <property type="match status" value="1"/>
</dbReference>
<proteinExistence type="predicted"/>
<dbReference type="InterPro" id="IPR011990">
    <property type="entry name" value="TPR-like_helical_dom_sf"/>
</dbReference>
<dbReference type="SUPFAM" id="SSF48452">
    <property type="entry name" value="TPR-like"/>
    <property type="match status" value="1"/>
</dbReference>
<dbReference type="InterPro" id="IPR041662">
    <property type="entry name" value="SusD-like_2"/>
</dbReference>
<evidence type="ECO:0000313" key="2">
    <source>
        <dbReference type="Proteomes" id="UP000036458"/>
    </source>
</evidence>
<reference evidence="1 2" key="1">
    <citation type="submission" date="2015-01" db="EMBL/GenBank/DDBJ databases">
        <title>Rufibacter sp./DG31D/ whole genome sequencing.</title>
        <authorList>
            <person name="Kim M.K."/>
            <person name="Srinivasan S."/>
            <person name="Lee J.-J."/>
        </authorList>
    </citation>
    <scope>NUCLEOTIDE SEQUENCE [LARGE SCALE GENOMIC DNA]</scope>
    <source>
        <strain evidence="1 2">DG31D</strain>
    </source>
</reference>
<sequence length="518" mass="57315">MFTTSGCENWLDVNTNPNGPDQLLPSELYLPQIQSELVIGMQWDGRYAGQYTQGWTSTGVDNTFDLHGHPASSDSYSQLWRAVYFSMGYNLSDMIASAEKDGKYDFVGVGHIMRALGWQVLTDYHGEIIVSQAFDPAKRTFDYDSQEFVYGEIKRLLEEGIKNLERTDGVQPSGLSKGDLIYAGDKEKWKKFAYGLLAINAHRLSNKSSYDPNVVLNYLSKAFGPDNTFPDALITFAGTTTADANWYGPLRNNLGTLRQSKFILNLLNGSNPALDTTVPDPVITGETLNDPRITAMMAPATDAAYRGLEPGKGTTSAGGAAPKTFWNTTSGNTVVPGSLPVYHFGNDMKHPVLTEALLRFVQAEAELKKAGTPTQAALDAYKKGIESHMTYARQFAADKTVFDQRKALYLTDPAVVPAAPAGLTLSKILLQKYIATWGWGFGFLETWSDLRKYHYSSSVYTGFMLPATLDIVNNGNPAYRARPRYNSEYMWNRAALDKIGGNDPAYHTFETWFSKPGQ</sequence>
<name>A0A0H4VVD5_9BACT</name>
<organism evidence="1 2">
    <name type="scientific">Rufibacter radiotolerans</name>
    <dbReference type="NCBI Taxonomy" id="1379910"/>
    <lineage>
        <taxon>Bacteria</taxon>
        <taxon>Pseudomonadati</taxon>
        <taxon>Bacteroidota</taxon>
        <taxon>Cytophagia</taxon>
        <taxon>Cytophagales</taxon>
        <taxon>Hymenobacteraceae</taxon>
        <taxon>Rufibacter</taxon>
    </lineage>
</organism>
<evidence type="ECO:0008006" key="3">
    <source>
        <dbReference type="Google" id="ProtNLM"/>
    </source>
</evidence>
<dbReference type="EMBL" id="CP010777">
    <property type="protein sequence ID" value="AKQ47809.1"/>
    <property type="molecule type" value="Genomic_DNA"/>
</dbReference>
<dbReference type="AlphaFoldDB" id="A0A0H4VVD5"/>
<accession>A0A0H4VVD5</accession>
<dbReference type="Gene3D" id="1.25.40.390">
    <property type="match status" value="1"/>
</dbReference>